<evidence type="ECO:0000313" key="3">
    <source>
        <dbReference type="Proteomes" id="UP000189933"/>
    </source>
</evidence>
<dbReference type="EMBL" id="FUXM01000014">
    <property type="protein sequence ID" value="SJZ96299.1"/>
    <property type="molecule type" value="Genomic_DNA"/>
</dbReference>
<evidence type="ECO:0000313" key="2">
    <source>
        <dbReference type="EMBL" id="SJZ96299.1"/>
    </source>
</evidence>
<dbReference type="SUPFAM" id="SSF75217">
    <property type="entry name" value="alpha/beta knot"/>
    <property type="match status" value="1"/>
</dbReference>
<dbReference type="Proteomes" id="UP000189933">
    <property type="component" value="Unassembled WGS sequence"/>
</dbReference>
<sequence length="192" mass="22186">MAKPRVFIALLHYPIYNKHMEVVTTSITNLDVHDIARSARTYNVETYYIVHPVPAQQELINHMLEYWRSGYGAVYNPDRQEAFQRLQLIDTLEDVIQDIEKKTGQKPVTITTDARVYPNTISYIKLREEIHKGEKPYLLLFGTGYGIIKEVMEGADYILEPIYGGGEYNHLCVRSAVSIILDRLLGEPWWGK</sequence>
<protein>
    <recommendedName>
        <fullName evidence="1">tRNA (guanine-N(1)-)-methyltransferase C-terminal domain-containing protein</fullName>
    </recommendedName>
</protein>
<evidence type="ECO:0000259" key="1">
    <source>
        <dbReference type="Pfam" id="PF09936"/>
    </source>
</evidence>
<feature type="domain" description="tRNA (guanine-N(1)-)-methyltransferase C-terminal" evidence="1">
    <location>
        <begin position="6"/>
        <end position="186"/>
    </location>
</feature>
<dbReference type="InterPro" id="IPR029026">
    <property type="entry name" value="tRNA_m1G_MTases_N"/>
</dbReference>
<proteinExistence type="predicted"/>
<dbReference type="RefSeq" id="WP_078665524.1">
    <property type="nucleotide sequence ID" value="NZ_FUXM01000014.1"/>
</dbReference>
<reference evidence="3" key="1">
    <citation type="submission" date="2017-02" db="EMBL/GenBank/DDBJ databases">
        <authorList>
            <person name="Varghese N."/>
            <person name="Submissions S."/>
        </authorList>
    </citation>
    <scope>NUCLEOTIDE SEQUENCE [LARGE SCALE GENOMIC DNA]</scope>
    <source>
        <strain evidence="3">DSM 16521</strain>
    </source>
</reference>
<dbReference type="InterPro" id="IPR029028">
    <property type="entry name" value="Alpha/beta_knot_MTases"/>
</dbReference>
<gene>
    <name evidence="2" type="ORF">SAMN02745885_01456</name>
</gene>
<keyword evidence="3" id="KW-1185">Reference proteome</keyword>
<dbReference type="Gene3D" id="3.40.1280.10">
    <property type="match status" value="1"/>
</dbReference>
<dbReference type="CDD" id="cd18085">
    <property type="entry name" value="TM1570-like"/>
    <property type="match status" value="1"/>
</dbReference>
<dbReference type="InterPro" id="IPR019230">
    <property type="entry name" value="RNA_MeTrfase_C_dom"/>
</dbReference>
<organism evidence="2 3">
    <name type="scientific">Carboxydocella sporoproducens DSM 16521</name>
    <dbReference type="NCBI Taxonomy" id="1121270"/>
    <lineage>
        <taxon>Bacteria</taxon>
        <taxon>Bacillati</taxon>
        <taxon>Bacillota</taxon>
        <taxon>Clostridia</taxon>
        <taxon>Eubacteriales</taxon>
        <taxon>Clostridiales Family XVI. Incertae Sedis</taxon>
        <taxon>Carboxydocella</taxon>
    </lineage>
</organism>
<dbReference type="AlphaFoldDB" id="A0A1T4PXT3"/>
<dbReference type="Pfam" id="PF09936">
    <property type="entry name" value="Methyltrn_RNA_4"/>
    <property type="match status" value="1"/>
</dbReference>
<name>A0A1T4PXT3_9FIRM</name>
<accession>A0A1T4PXT3</accession>
<dbReference type="OrthoDB" id="9794931at2"/>